<evidence type="ECO:0000313" key="3">
    <source>
        <dbReference type="Proteomes" id="UP000199403"/>
    </source>
</evidence>
<evidence type="ECO:0000313" key="2">
    <source>
        <dbReference type="EMBL" id="SEJ30558.1"/>
    </source>
</evidence>
<sequence>MKNALNLVFLSLFFCLPLSLFGQSKSVDRLYNQYKGEESFFHLDLAGNFLDFAKGWDIDIEEANLSAITESIERVKLFKLPVSGNQARSDFRKLAQGLERENYELMMEAEEKDSGVSIYALGQRSMKGLVLLIRSNEDAEYLVIELEGQFDQKALAKVGKGI</sequence>
<proteinExistence type="predicted"/>
<name>A0A1H6XN94_9BACT</name>
<dbReference type="RefSeq" id="WP_092173251.1">
    <property type="nucleotide sequence ID" value="NZ_FNZH01000003.1"/>
</dbReference>
<evidence type="ECO:0000256" key="1">
    <source>
        <dbReference type="SAM" id="SignalP"/>
    </source>
</evidence>
<reference evidence="3" key="1">
    <citation type="submission" date="2016-10" db="EMBL/GenBank/DDBJ databases">
        <authorList>
            <person name="Varghese N."/>
            <person name="Submissions S."/>
        </authorList>
    </citation>
    <scope>NUCLEOTIDE SEQUENCE [LARGE SCALE GENOMIC DNA]</scope>
    <source>
        <strain evidence="3">IBRC-M 10761</strain>
    </source>
</reference>
<dbReference type="EMBL" id="FNZH01000003">
    <property type="protein sequence ID" value="SEJ30558.1"/>
    <property type="molecule type" value="Genomic_DNA"/>
</dbReference>
<dbReference type="OrthoDB" id="824552at2"/>
<accession>A0A1H6XN94</accession>
<gene>
    <name evidence="2" type="ORF">SAMN05192553_103151</name>
</gene>
<protein>
    <recommendedName>
        <fullName evidence="4">DUF4252 domain-containing protein</fullName>
    </recommendedName>
</protein>
<feature type="signal peptide" evidence="1">
    <location>
        <begin position="1"/>
        <end position="22"/>
    </location>
</feature>
<dbReference type="STRING" id="1416801.SAMN05192553_103151"/>
<dbReference type="Pfam" id="PF14060">
    <property type="entry name" value="DUF4252"/>
    <property type="match status" value="1"/>
</dbReference>
<keyword evidence="1" id="KW-0732">Signal</keyword>
<dbReference type="InterPro" id="IPR025348">
    <property type="entry name" value="DUF4252"/>
</dbReference>
<organism evidence="2 3">
    <name type="scientific">Cyclobacterium xiamenense</name>
    <dbReference type="NCBI Taxonomy" id="1297121"/>
    <lineage>
        <taxon>Bacteria</taxon>
        <taxon>Pseudomonadati</taxon>
        <taxon>Bacteroidota</taxon>
        <taxon>Cytophagia</taxon>
        <taxon>Cytophagales</taxon>
        <taxon>Cyclobacteriaceae</taxon>
        <taxon>Cyclobacterium</taxon>
    </lineage>
</organism>
<dbReference type="Proteomes" id="UP000199403">
    <property type="component" value="Unassembled WGS sequence"/>
</dbReference>
<dbReference type="AlphaFoldDB" id="A0A1H6XN94"/>
<evidence type="ECO:0008006" key="4">
    <source>
        <dbReference type="Google" id="ProtNLM"/>
    </source>
</evidence>
<feature type="chain" id="PRO_5011731613" description="DUF4252 domain-containing protein" evidence="1">
    <location>
        <begin position="23"/>
        <end position="162"/>
    </location>
</feature>
<keyword evidence="3" id="KW-1185">Reference proteome</keyword>